<name>A0A5J4XAE8_9EUKA</name>
<gene>
    <name evidence="2" type="ORF">EZS28_000385</name>
</gene>
<evidence type="ECO:0000313" key="3">
    <source>
        <dbReference type="Proteomes" id="UP000324800"/>
    </source>
</evidence>
<evidence type="ECO:0000313" key="2">
    <source>
        <dbReference type="EMBL" id="KAA6404083.1"/>
    </source>
</evidence>
<dbReference type="EMBL" id="SNRW01000030">
    <property type="protein sequence ID" value="KAA6404083.1"/>
    <property type="molecule type" value="Genomic_DNA"/>
</dbReference>
<dbReference type="Proteomes" id="UP000324800">
    <property type="component" value="Unassembled WGS sequence"/>
</dbReference>
<accession>A0A5J4XAE8</accession>
<feature type="compositionally biased region" description="Polar residues" evidence="1">
    <location>
        <begin position="435"/>
        <end position="445"/>
    </location>
</feature>
<dbReference type="AlphaFoldDB" id="A0A5J4XAE8"/>
<feature type="compositionally biased region" description="Basic residues" evidence="1">
    <location>
        <begin position="461"/>
        <end position="477"/>
    </location>
</feature>
<evidence type="ECO:0000256" key="1">
    <source>
        <dbReference type="SAM" id="MobiDB-lite"/>
    </source>
</evidence>
<organism evidence="2 3">
    <name type="scientific">Streblomastix strix</name>
    <dbReference type="NCBI Taxonomy" id="222440"/>
    <lineage>
        <taxon>Eukaryota</taxon>
        <taxon>Metamonada</taxon>
        <taxon>Preaxostyla</taxon>
        <taxon>Oxymonadida</taxon>
        <taxon>Streblomastigidae</taxon>
        <taxon>Streblomastix</taxon>
    </lineage>
</organism>
<feature type="compositionally biased region" description="Basic and acidic residues" evidence="1">
    <location>
        <begin position="493"/>
        <end position="512"/>
    </location>
</feature>
<sequence length="955" mass="110676">MRQTDPLQRSMEIYKGRSVNDEGNQSILEKYPKSCNPSRQLQSTQLIEIKGERGRIEQTNSERTRRWNSRRSEERRFEMDQSMFCCTKTGKRKMEKNYRLQDSQQTYMFQSLHHGRHTYTTRFAKAQRLDDKNRLGISISPYIRRHGILTIPRIYSQQHVLLVQGDVFRGEACTIDLSQNSTTGNQIDQRSAQSSHSGVLRRYNYHPRRQVEIRINRPEHHQHFDKLWVENINQKVNTRTNLLDNVSRMGNQHGEGPVDDDNRKIEQNQLNDCKMEESCLKRNTGQNQIPSEFHWITKLPSASNHVRWTPYEEIKQSQDLYSTVQGQEQRIVPQSQYLAGNLLVESRSGQEKTNISNNCLTTSDPINRCINQQLGCMPEASESRKTDYLSGRVGQQLEVEQWQSERSSRYSLRVTTFRSFLKSKVSAITEDRNRQQISGIQHQPRGSSCSSSETGGSNSRYGRKVKHSTARVSHPKSSKQNSGLIEQISYFGRLHDRPRNTERSTSHSESKTYNRHGRQSKESQIQEIRVPRTRQQGCSSRQSFSLLEGRSIISPSTNTSDIGYAVQIRQRECECSDGSSQLAVTSMVAKHDEQDKKMGNCGKKRRRVESWRQNEEIEETLTARRNDSRVIGENKGEELFRLVLKQRGLTDTVVQKVIDGWHTIWGRHRQRSGQIYEYWASLGKEKEELLYVEDPEIIIVNFIAQLGEEKSTDSNQTNCRTAICMLFKLQGIQCEKINGVALHQIMKKPQTAMRKERKEELVFKLDITLRYLQQQFELNQELDEQKHLGCTVASIMAFSTLRLAEIHRASLTKEQKGAWSLHTPKYKGIGVAVSLTFHPLLNKAVCPTTWVSPWLTRRNRQNEEQPLWWLPSKKKIESYEKMSKAVHMVMNSVGIEKKETMTSIRKSAITKGIDQGATKYEIDRFSMHADGSGIIQGHYDRNLNDRIRERLSNFE</sequence>
<reference evidence="2 3" key="1">
    <citation type="submission" date="2019-03" db="EMBL/GenBank/DDBJ databases">
        <title>Single cell metagenomics reveals metabolic interactions within the superorganism composed of flagellate Streblomastix strix and complex community of Bacteroidetes bacteria on its surface.</title>
        <authorList>
            <person name="Treitli S.C."/>
            <person name="Kolisko M."/>
            <person name="Husnik F."/>
            <person name="Keeling P."/>
            <person name="Hampl V."/>
        </authorList>
    </citation>
    <scope>NUCLEOTIDE SEQUENCE [LARGE SCALE GENOMIC DNA]</scope>
    <source>
        <strain evidence="2">ST1C</strain>
    </source>
</reference>
<feature type="region of interest" description="Disordered" evidence="1">
    <location>
        <begin position="432"/>
        <end position="537"/>
    </location>
</feature>
<comment type="caution">
    <text evidence="2">The sequence shown here is derived from an EMBL/GenBank/DDBJ whole genome shotgun (WGS) entry which is preliminary data.</text>
</comment>
<protein>
    <recommendedName>
        <fullName evidence="4">Tyr recombinase domain-containing protein</fullName>
    </recommendedName>
</protein>
<feature type="compositionally biased region" description="Low complexity" evidence="1">
    <location>
        <begin position="446"/>
        <end position="459"/>
    </location>
</feature>
<evidence type="ECO:0008006" key="4">
    <source>
        <dbReference type="Google" id="ProtNLM"/>
    </source>
</evidence>
<proteinExistence type="predicted"/>